<name>A0ABV5HZM0_9RHOB</name>
<evidence type="ECO:0008006" key="3">
    <source>
        <dbReference type="Google" id="ProtNLM"/>
    </source>
</evidence>
<evidence type="ECO:0000313" key="1">
    <source>
        <dbReference type="EMBL" id="MFB9149880.1"/>
    </source>
</evidence>
<organism evidence="1 2">
    <name type="scientific">Roseovarius ramblicola</name>
    <dbReference type="NCBI Taxonomy" id="2022336"/>
    <lineage>
        <taxon>Bacteria</taxon>
        <taxon>Pseudomonadati</taxon>
        <taxon>Pseudomonadota</taxon>
        <taxon>Alphaproteobacteria</taxon>
        <taxon>Rhodobacterales</taxon>
        <taxon>Roseobacteraceae</taxon>
        <taxon>Roseovarius</taxon>
    </lineage>
</organism>
<accession>A0ABV5HZM0</accession>
<protein>
    <recommendedName>
        <fullName evidence="3">Class I SAM-dependent methyltransferase</fullName>
    </recommendedName>
</protein>
<dbReference type="EMBL" id="JBHMEC010000015">
    <property type="protein sequence ID" value="MFB9149880.1"/>
    <property type="molecule type" value="Genomic_DNA"/>
</dbReference>
<comment type="caution">
    <text evidence="1">The sequence shown here is derived from an EMBL/GenBank/DDBJ whole genome shotgun (WGS) entry which is preliminary data.</text>
</comment>
<sequence>MKAISLARNYIRLETSLYREAAEKSPRVAKRRFPTGRQRIWLRRTARLSKWLDESGVEVPAKIMSPYALGVLDRCRARIPLKYQYRALNGLRELARTHVLFPELLSDGEPVEIIDLSAGGCGTADVLGQYGHKVEICDYFDANKINPMGHSYAELHKFLGLNCRFFDGRSLPYEFADESRDIVLVYQAIDAYGPVAMWYDIVDELLRIARRSVGLVLNPAIPKTPENEAQVVAFIGDMKRDYGATVSTCPETSLPALRIDK</sequence>
<proteinExistence type="predicted"/>
<dbReference type="Proteomes" id="UP001589670">
    <property type="component" value="Unassembled WGS sequence"/>
</dbReference>
<gene>
    <name evidence="1" type="ORF">ACFFU4_08980</name>
</gene>
<dbReference type="RefSeq" id="WP_377069241.1">
    <property type="nucleotide sequence ID" value="NZ_JBHMEC010000015.1"/>
</dbReference>
<reference evidence="1 2" key="1">
    <citation type="submission" date="2024-09" db="EMBL/GenBank/DDBJ databases">
        <authorList>
            <person name="Sun Q."/>
            <person name="Mori K."/>
        </authorList>
    </citation>
    <scope>NUCLEOTIDE SEQUENCE [LARGE SCALE GENOMIC DNA]</scope>
    <source>
        <strain evidence="1 2">CECT 9424</strain>
    </source>
</reference>
<evidence type="ECO:0000313" key="2">
    <source>
        <dbReference type="Proteomes" id="UP001589670"/>
    </source>
</evidence>
<keyword evidence="2" id="KW-1185">Reference proteome</keyword>